<reference evidence="2" key="2">
    <citation type="submission" date="2015-06" db="UniProtKB">
        <authorList>
            <consortium name="EnsemblProtists"/>
        </authorList>
    </citation>
    <scope>IDENTIFICATION</scope>
    <source>
        <strain evidence="2">Emoy2</strain>
    </source>
</reference>
<evidence type="ECO:0000313" key="2">
    <source>
        <dbReference type="EnsemblProtists" id="HpaP800848"/>
    </source>
</evidence>
<organism evidence="2 3">
    <name type="scientific">Hyaloperonospora arabidopsidis (strain Emoy2)</name>
    <name type="common">Downy mildew agent</name>
    <name type="synonym">Peronospora arabidopsidis</name>
    <dbReference type="NCBI Taxonomy" id="559515"/>
    <lineage>
        <taxon>Eukaryota</taxon>
        <taxon>Sar</taxon>
        <taxon>Stramenopiles</taxon>
        <taxon>Oomycota</taxon>
        <taxon>Peronosporomycetes</taxon>
        <taxon>Peronosporales</taxon>
        <taxon>Peronosporaceae</taxon>
        <taxon>Hyaloperonospora</taxon>
    </lineage>
</organism>
<dbReference type="HOGENOM" id="CLU_2946577_0_0_1"/>
<keyword evidence="3" id="KW-1185">Reference proteome</keyword>
<name>M4B3J9_HYAAE</name>
<dbReference type="EMBL" id="JH598179">
    <property type="status" value="NOT_ANNOTATED_CDS"/>
    <property type="molecule type" value="Genomic_DNA"/>
</dbReference>
<feature type="region of interest" description="Disordered" evidence="1">
    <location>
        <begin position="38"/>
        <end position="60"/>
    </location>
</feature>
<evidence type="ECO:0000256" key="1">
    <source>
        <dbReference type="SAM" id="MobiDB-lite"/>
    </source>
</evidence>
<dbReference type="EnsemblProtists" id="HpaT800848">
    <property type="protein sequence ID" value="HpaP800848"/>
    <property type="gene ID" value="HpaG800848"/>
</dbReference>
<dbReference type="AlphaFoldDB" id="M4B3J9"/>
<accession>M4B3J9</accession>
<dbReference type="Proteomes" id="UP000011713">
    <property type="component" value="Unassembled WGS sequence"/>
</dbReference>
<dbReference type="InParanoid" id="M4B3J9"/>
<sequence>MIAGLLTKVLPAPKIMDLRGMLKLTAIQGDVEEEKVSGLSGSQGFKAQPQDPLQVSLDLT</sequence>
<dbReference type="VEuPathDB" id="FungiDB:HpaG800848"/>
<feature type="compositionally biased region" description="Polar residues" evidence="1">
    <location>
        <begin position="39"/>
        <end position="60"/>
    </location>
</feature>
<protein>
    <submittedName>
        <fullName evidence="2">Uncharacterized protein</fullName>
    </submittedName>
</protein>
<reference evidence="3" key="1">
    <citation type="journal article" date="2010" name="Science">
        <title>Signatures of adaptation to obligate biotrophy in the Hyaloperonospora arabidopsidis genome.</title>
        <authorList>
            <person name="Baxter L."/>
            <person name="Tripathy S."/>
            <person name="Ishaque N."/>
            <person name="Boot N."/>
            <person name="Cabral A."/>
            <person name="Kemen E."/>
            <person name="Thines M."/>
            <person name="Ah-Fong A."/>
            <person name="Anderson R."/>
            <person name="Badejoko W."/>
            <person name="Bittner-Eddy P."/>
            <person name="Boore J.L."/>
            <person name="Chibucos M.C."/>
            <person name="Coates M."/>
            <person name="Dehal P."/>
            <person name="Delehaunty K."/>
            <person name="Dong S."/>
            <person name="Downton P."/>
            <person name="Dumas B."/>
            <person name="Fabro G."/>
            <person name="Fronick C."/>
            <person name="Fuerstenberg S.I."/>
            <person name="Fulton L."/>
            <person name="Gaulin E."/>
            <person name="Govers F."/>
            <person name="Hughes L."/>
            <person name="Humphray S."/>
            <person name="Jiang R.H."/>
            <person name="Judelson H."/>
            <person name="Kamoun S."/>
            <person name="Kyung K."/>
            <person name="Meijer H."/>
            <person name="Minx P."/>
            <person name="Morris P."/>
            <person name="Nelson J."/>
            <person name="Phuntumart V."/>
            <person name="Qutob D."/>
            <person name="Rehmany A."/>
            <person name="Rougon-Cardoso A."/>
            <person name="Ryden P."/>
            <person name="Torto-Alalibo T."/>
            <person name="Studholme D."/>
            <person name="Wang Y."/>
            <person name="Win J."/>
            <person name="Wood J."/>
            <person name="Clifton S.W."/>
            <person name="Rogers J."/>
            <person name="Van den Ackerveken G."/>
            <person name="Jones J.D."/>
            <person name="McDowell J.M."/>
            <person name="Beynon J."/>
            <person name="Tyler B.M."/>
        </authorList>
    </citation>
    <scope>NUCLEOTIDE SEQUENCE [LARGE SCALE GENOMIC DNA]</scope>
    <source>
        <strain evidence="3">Emoy2</strain>
    </source>
</reference>
<proteinExistence type="predicted"/>
<evidence type="ECO:0000313" key="3">
    <source>
        <dbReference type="Proteomes" id="UP000011713"/>
    </source>
</evidence>